<evidence type="ECO:0000313" key="2">
    <source>
        <dbReference type="Proteomes" id="UP000037923"/>
    </source>
</evidence>
<evidence type="ECO:0000313" key="1">
    <source>
        <dbReference type="EMBL" id="KPA75748.1"/>
    </source>
</evidence>
<protein>
    <submittedName>
        <fullName evidence="1">Uncharacterized protein</fullName>
    </submittedName>
</protein>
<dbReference type="GeneID" id="26908572"/>
<gene>
    <name evidence="1" type="ORF">ABB37_08287</name>
</gene>
<dbReference type="EMBL" id="LGTL01000023">
    <property type="protein sequence ID" value="KPA75748.1"/>
    <property type="molecule type" value="Genomic_DNA"/>
</dbReference>
<name>A0A0N0DSD0_LEPPY</name>
<dbReference type="OrthoDB" id="271674at2759"/>
<dbReference type="RefSeq" id="XP_015654187.1">
    <property type="nucleotide sequence ID" value="XM_015807238.1"/>
</dbReference>
<organism evidence="1 2">
    <name type="scientific">Leptomonas pyrrhocoris</name>
    <name type="common">Firebug parasite</name>
    <dbReference type="NCBI Taxonomy" id="157538"/>
    <lineage>
        <taxon>Eukaryota</taxon>
        <taxon>Discoba</taxon>
        <taxon>Euglenozoa</taxon>
        <taxon>Kinetoplastea</taxon>
        <taxon>Metakinetoplastina</taxon>
        <taxon>Trypanosomatida</taxon>
        <taxon>Trypanosomatidae</taxon>
        <taxon>Leishmaniinae</taxon>
        <taxon>Leptomonas</taxon>
    </lineage>
</organism>
<accession>A0A0N0DSD0</accession>
<dbReference type="AlphaFoldDB" id="A0A0N0DSD0"/>
<keyword evidence="2" id="KW-1185">Reference proteome</keyword>
<sequence>MMQRNVGRLFLGGFTSGFSKGFSGGGGGQGFNLFGGKGGSGGLGNMGGAGGSSPFGGPLGGFMDKALEWCSESHARDIAREMGVDLRNIKFEKTPEGGMNVMVDAPNATPLQIEQLGKRVQEECPVARFRKTQVKSPQQAMKWVQLPSNYDR</sequence>
<reference evidence="1 2" key="1">
    <citation type="submission" date="2015-07" db="EMBL/GenBank/DDBJ databases">
        <title>High-quality genome of monoxenous trypanosomatid Leptomonas pyrrhocoris.</title>
        <authorList>
            <person name="Flegontov P."/>
            <person name="Butenko A."/>
            <person name="Firsov S."/>
            <person name="Vlcek C."/>
            <person name="Logacheva M.D."/>
            <person name="Field M."/>
            <person name="Filatov D."/>
            <person name="Flegontova O."/>
            <person name="Gerasimov E."/>
            <person name="Jackson A.P."/>
            <person name="Kelly S."/>
            <person name="Opperdoes F."/>
            <person name="O'Reilly A."/>
            <person name="Votypka J."/>
            <person name="Yurchenko V."/>
            <person name="Lukes J."/>
        </authorList>
    </citation>
    <scope>NUCLEOTIDE SEQUENCE [LARGE SCALE GENOMIC DNA]</scope>
    <source>
        <strain evidence="1">H10</strain>
    </source>
</reference>
<dbReference type="SUPFAM" id="SSF82784">
    <property type="entry name" value="OsmC-like"/>
    <property type="match status" value="1"/>
</dbReference>
<dbReference type="Proteomes" id="UP000037923">
    <property type="component" value="Unassembled WGS sequence"/>
</dbReference>
<comment type="caution">
    <text evidence="1">The sequence shown here is derived from an EMBL/GenBank/DDBJ whole genome shotgun (WGS) entry which is preliminary data.</text>
</comment>
<dbReference type="OMA" id="MKWVQLP"/>
<proteinExistence type="predicted"/>
<dbReference type="InterPro" id="IPR036102">
    <property type="entry name" value="OsmC/Ohrsf"/>
</dbReference>
<dbReference type="VEuPathDB" id="TriTrypDB:LpyrH10_23_0720"/>